<evidence type="ECO:0000313" key="2">
    <source>
        <dbReference type="Proteomes" id="UP000546200"/>
    </source>
</evidence>
<evidence type="ECO:0000313" key="1">
    <source>
        <dbReference type="EMBL" id="MBB5713224.1"/>
    </source>
</evidence>
<dbReference type="Proteomes" id="UP000546200">
    <property type="component" value="Unassembled WGS sequence"/>
</dbReference>
<protein>
    <submittedName>
        <fullName evidence="1">Uncharacterized protein</fullName>
    </submittedName>
</protein>
<reference evidence="1 2" key="1">
    <citation type="submission" date="2020-08" db="EMBL/GenBank/DDBJ databases">
        <title>Genomic Encyclopedia of Type Strains, Phase IV (KMG-IV): sequencing the most valuable type-strain genomes for metagenomic binning, comparative biology and taxonomic classification.</title>
        <authorList>
            <person name="Goeker M."/>
        </authorList>
    </citation>
    <scope>NUCLEOTIDE SEQUENCE [LARGE SCALE GENOMIC DNA]</scope>
    <source>
        <strain evidence="1 2">DSM 100044</strain>
    </source>
</reference>
<name>A0A7W9ESL1_9SPHN</name>
<dbReference type="EMBL" id="JACIJK010000001">
    <property type="protein sequence ID" value="MBB5713224.1"/>
    <property type="molecule type" value="Genomic_DNA"/>
</dbReference>
<accession>A0A7W9ESL1</accession>
<keyword evidence="2" id="KW-1185">Reference proteome</keyword>
<sequence>MSLKPERSNTFDFLLSGAAGQLARLCLQSVACLLLIGAIQFPKVSFEAELPYLRPIGWRWEGR</sequence>
<gene>
    <name evidence="1" type="ORF">FHS94_000043</name>
</gene>
<comment type="caution">
    <text evidence="1">The sequence shown here is derived from an EMBL/GenBank/DDBJ whole genome shotgun (WGS) entry which is preliminary data.</text>
</comment>
<proteinExistence type="predicted"/>
<organism evidence="1 2">
    <name type="scientific">Sphingomonas aerophila</name>
    <dbReference type="NCBI Taxonomy" id="1344948"/>
    <lineage>
        <taxon>Bacteria</taxon>
        <taxon>Pseudomonadati</taxon>
        <taxon>Pseudomonadota</taxon>
        <taxon>Alphaproteobacteria</taxon>
        <taxon>Sphingomonadales</taxon>
        <taxon>Sphingomonadaceae</taxon>
        <taxon>Sphingomonas</taxon>
    </lineage>
</organism>
<dbReference type="AlphaFoldDB" id="A0A7W9ESL1"/>